<dbReference type="RefSeq" id="WP_136723197.1">
    <property type="nucleotide sequence ID" value="NZ_SUMC01000007.1"/>
</dbReference>
<evidence type="ECO:0000313" key="1">
    <source>
        <dbReference type="EMBL" id="TKA11737.1"/>
    </source>
</evidence>
<keyword evidence="2" id="KW-1185">Reference proteome</keyword>
<sequence>MLRLRSEQARRELTLGAIRAHLEEQPSPHSIRACARRWCTAITNLADDVVTATNSAESNE</sequence>
<protein>
    <submittedName>
        <fullName evidence="1">Uncharacterized protein</fullName>
    </submittedName>
</protein>
<dbReference type="OrthoDB" id="4252999at2"/>
<evidence type="ECO:0000313" key="2">
    <source>
        <dbReference type="Proteomes" id="UP000305778"/>
    </source>
</evidence>
<accession>A0A4U0SUJ6</accession>
<name>A0A4U0SUJ6_9ACTN</name>
<organism evidence="1 2">
    <name type="scientific">Actinacidiphila oryziradicis</name>
    <dbReference type="NCBI Taxonomy" id="2571141"/>
    <lineage>
        <taxon>Bacteria</taxon>
        <taxon>Bacillati</taxon>
        <taxon>Actinomycetota</taxon>
        <taxon>Actinomycetes</taxon>
        <taxon>Kitasatosporales</taxon>
        <taxon>Streptomycetaceae</taxon>
        <taxon>Actinacidiphila</taxon>
    </lineage>
</organism>
<dbReference type="EMBL" id="SUMC01000007">
    <property type="protein sequence ID" value="TKA11737.1"/>
    <property type="molecule type" value="Genomic_DNA"/>
</dbReference>
<proteinExistence type="predicted"/>
<dbReference type="AlphaFoldDB" id="A0A4U0SUJ6"/>
<dbReference type="Proteomes" id="UP000305778">
    <property type="component" value="Unassembled WGS sequence"/>
</dbReference>
<gene>
    <name evidence="1" type="ORF">FCI23_10425</name>
</gene>
<reference evidence="1 2" key="1">
    <citation type="submission" date="2019-04" db="EMBL/GenBank/DDBJ databases">
        <title>Streptomyces oryziradicis sp. nov., a novel actinomycete isolated from rhizosphere soil of rice (Oryza sativa L.).</title>
        <authorList>
            <person name="Li C."/>
        </authorList>
    </citation>
    <scope>NUCLEOTIDE SEQUENCE [LARGE SCALE GENOMIC DNA]</scope>
    <source>
        <strain evidence="1 2">NEAU-C40</strain>
    </source>
</reference>
<comment type="caution">
    <text evidence="1">The sequence shown here is derived from an EMBL/GenBank/DDBJ whole genome shotgun (WGS) entry which is preliminary data.</text>
</comment>